<dbReference type="Pfam" id="PF11799">
    <property type="entry name" value="IMS_C"/>
    <property type="match status" value="1"/>
</dbReference>
<dbReference type="Pfam" id="PF00817">
    <property type="entry name" value="IMS"/>
    <property type="match status" value="1"/>
</dbReference>
<name>A0ABN7RM38_THEXY</name>
<sequence>MARKQRVIMLADCQSFYASVEKAKHPEYEGKPLVVAGDPERRSGIVLAACPLAKARGVTTAERLGEALGKCPDLIVAKPRMQEYIEYSLLITRIYESFTDMVEPYSIDEQFLDLTGSARLFGGPEEAARRIQKQVLEQTGVYVRFGISTNKVLAKMACDNYAKKHPTGIFRLDPDRLEQTLWQLPVGKMFMIGSRMTAHLNRMGIETIGDLARAPLSRLRARWGINGEMIWRIARGCDDSPVTPDTHIGQKGIGHQMTLPRDYETREELRVVLLELCELVCRRMRAKGKMGRTLAVGCQGADFDRPSGFFRQMTLPYPTQATNDAYRFACELLDRHWDGLPVRKVGVAMTGLQDDREYQLLLFDHREKYRALERATDRIKDKYGDDSIMRAVSLTEAGQAKDRARKIGGHYK</sequence>
<keyword evidence="7 13" id="KW-0479">Metal-binding</keyword>
<dbReference type="Proteomes" id="UP000681526">
    <property type="component" value="Unassembled WGS sequence"/>
</dbReference>
<feature type="domain" description="UmuC" evidence="14">
    <location>
        <begin position="8"/>
        <end position="193"/>
    </location>
</feature>
<evidence type="ECO:0000256" key="6">
    <source>
        <dbReference type="ARBA" id="ARBA00022705"/>
    </source>
</evidence>
<dbReference type="Pfam" id="PF21999">
    <property type="entry name" value="IMS_HHH_1"/>
    <property type="match status" value="1"/>
</dbReference>
<dbReference type="InterPro" id="IPR050116">
    <property type="entry name" value="DNA_polymerase-Y"/>
</dbReference>
<evidence type="ECO:0000313" key="15">
    <source>
        <dbReference type="EMBL" id="CAG5078401.1"/>
    </source>
</evidence>
<dbReference type="EMBL" id="CAJRAY010000008">
    <property type="protein sequence ID" value="CAG5078401.1"/>
    <property type="molecule type" value="Genomic_DNA"/>
</dbReference>
<dbReference type="RefSeq" id="WP_213483291.1">
    <property type="nucleotide sequence ID" value="NZ_CAJRAY010000008.1"/>
</dbReference>
<protein>
    <recommendedName>
        <fullName evidence="13">DNA polymerase IV</fullName>
        <shortName evidence="13">Pol IV</shortName>
        <ecNumber evidence="13">2.7.7.7</ecNumber>
    </recommendedName>
</protein>
<comment type="subunit">
    <text evidence="13">Monomer.</text>
</comment>
<evidence type="ECO:0000256" key="13">
    <source>
        <dbReference type="HAMAP-Rule" id="MF_01113"/>
    </source>
</evidence>
<comment type="similarity">
    <text evidence="2 13">Belongs to the DNA polymerase type-Y family.</text>
</comment>
<dbReference type="PANTHER" id="PTHR11076:SF35">
    <property type="entry name" value="DNA REPAIR PROTEIN HOMOLOG YOBH"/>
    <property type="match status" value="1"/>
</dbReference>
<keyword evidence="13" id="KW-0239">DNA-directed DNA polymerase</keyword>
<keyword evidence="13" id="KW-0515">Mutator protein</keyword>
<dbReference type="InterPro" id="IPR043128">
    <property type="entry name" value="Rev_trsase/Diguanyl_cyclase"/>
</dbReference>
<feature type="binding site" evidence="13">
    <location>
        <position position="108"/>
    </location>
    <ligand>
        <name>Mg(2+)</name>
        <dbReference type="ChEBI" id="CHEBI:18420"/>
    </ligand>
</feature>
<dbReference type="InterPro" id="IPR036775">
    <property type="entry name" value="DNA_pol_Y-fam_lit_finger_sf"/>
</dbReference>
<organism evidence="15 16">
    <name type="scientific">Thermobacillus xylanilyticus</name>
    <dbReference type="NCBI Taxonomy" id="76633"/>
    <lineage>
        <taxon>Bacteria</taxon>
        <taxon>Bacillati</taxon>
        <taxon>Bacillota</taxon>
        <taxon>Bacilli</taxon>
        <taxon>Bacillales</taxon>
        <taxon>Paenibacillaceae</taxon>
        <taxon>Thermobacillus</taxon>
    </lineage>
</organism>
<keyword evidence="11 13" id="KW-0234">DNA repair</keyword>
<evidence type="ECO:0000256" key="11">
    <source>
        <dbReference type="ARBA" id="ARBA00023204"/>
    </source>
</evidence>
<evidence type="ECO:0000256" key="8">
    <source>
        <dbReference type="ARBA" id="ARBA00022763"/>
    </source>
</evidence>
<evidence type="ECO:0000259" key="14">
    <source>
        <dbReference type="PROSITE" id="PS50173"/>
    </source>
</evidence>
<dbReference type="CDD" id="cd01700">
    <property type="entry name" value="PolY_Pol_V_umuC"/>
    <property type="match status" value="1"/>
</dbReference>
<dbReference type="SUPFAM" id="SSF100879">
    <property type="entry name" value="Lesion bypass DNA polymerase (Y-family), little finger domain"/>
    <property type="match status" value="1"/>
</dbReference>
<keyword evidence="10 13" id="KW-0238">DNA-binding</keyword>
<comment type="catalytic activity">
    <reaction evidence="12 13">
        <text>DNA(n) + a 2'-deoxyribonucleoside 5'-triphosphate = DNA(n+1) + diphosphate</text>
        <dbReference type="Rhea" id="RHEA:22508"/>
        <dbReference type="Rhea" id="RHEA-COMP:17339"/>
        <dbReference type="Rhea" id="RHEA-COMP:17340"/>
        <dbReference type="ChEBI" id="CHEBI:33019"/>
        <dbReference type="ChEBI" id="CHEBI:61560"/>
        <dbReference type="ChEBI" id="CHEBI:173112"/>
        <dbReference type="EC" id="2.7.7.7"/>
    </reaction>
</comment>
<evidence type="ECO:0000256" key="3">
    <source>
        <dbReference type="ARBA" id="ARBA00022490"/>
    </source>
</evidence>
<dbReference type="HAMAP" id="MF_01113">
    <property type="entry name" value="DNApol_IV"/>
    <property type="match status" value="1"/>
</dbReference>
<keyword evidence="4 13" id="KW-0808">Transferase</keyword>
<feature type="binding site" evidence="13">
    <location>
        <position position="12"/>
    </location>
    <ligand>
        <name>Mg(2+)</name>
        <dbReference type="ChEBI" id="CHEBI:18420"/>
    </ligand>
</feature>
<evidence type="ECO:0000256" key="5">
    <source>
        <dbReference type="ARBA" id="ARBA00022695"/>
    </source>
</evidence>
<keyword evidence="5 13" id="KW-0548">Nucleotidyltransferase</keyword>
<reference evidence="15 16" key="1">
    <citation type="submission" date="2021-04" db="EMBL/GenBank/DDBJ databases">
        <authorList>
            <person name="Rakotoarivonina H."/>
        </authorList>
    </citation>
    <scope>NUCLEOTIDE SEQUENCE [LARGE SCALE GENOMIC DNA]</scope>
    <source>
        <strain evidence="15 16">XE</strain>
    </source>
</reference>
<feature type="active site" evidence="13">
    <location>
        <position position="109"/>
    </location>
</feature>
<keyword evidence="8 13" id="KW-0227">DNA damage</keyword>
<evidence type="ECO:0000256" key="9">
    <source>
        <dbReference type="ARBA" id="ARBA00022842"/>
    </source>
</evidence>
<keyword evidence="9 13" id="KW-0460">Magnesium</keyword>
<dbReference type="PROSITE" id="PS50173">
    <property type="entry name" value="UMUC"/>
    <property type="match status" value="1"/>
</dbReference>
<dbReference type="NCBIfam" id="NF002848">
    <property type="entry name" value="PRK03103.1"/>
    <property type="match status" value="1"/>
</dbReference>
<dbReference type="EC" id="2.7.7.7" evidence="13"/>
<evidence type="ECO:0000256" key="12">
    <source>
        <dbReference type="ARBA" id="ARBA00049244"/>
    </source>
</evidence>
<evidence type="ECO:0000256" key="7">
    <source>
        <dbReference type="ARBA" id="ARBA00022723"/>
    </source>
</evidence>
<dbReference type="InterPro" id="IPR022880">
    <property type="entry name" value="DNApol_IV"/>
</dbReference>
<keyword evidence="3 13" id="KW-0963">Cytoplasm</keyword>
<dbReference type="SUPFAM" id="SSF56672">
    <property type="entry name" value="DNA/RNA polymerases"/>
    <property type="match status" value="1"/>
</dbReference>
<comment type="subcellular location">
    <subcellularLocation>
        <location evidence="1 13">Cytoplasm</location>
    </subcellularLocation>
</comment>
<evidence type="ECO:0000256" key="1">
    <source>
        <dbReference type="ARBA" id="ARBA00004496"/>
    </source>
</evidence>
<proteinExistence type="inferred from homology"/>
<evidence type="ECO:0000256" key="4">
    <source>
        <dbReference type="ARBA" id="ARBA00022679"/>
    </source>
</evidence>
<keyword evidence="6 13" id="KW-0235">DNA replication</keyword>
<dbReference type="InterPro" id="IPR053848">
    <property type="entry name" value="IMS_HHH_1"/>
</dbReference>
<comment type="cofactor">
    <cofactor evidence="13">
        <name>Mg(2+)</name>
        <dbReference type="ChEBI" id="CHEBI:18420"/>
    </cofactor>
    <text evidence="13">Binds 2 magnesium ions per subunit.</text>
</comment>
<gene>
    <name evidence="15" type="primary">txxe 700dinB1</name>
    <name evidence="13" type="synonym">dinB</name>
    <name evidence="15" type="ORF">TXXE_02270</name>
</gene>
<dbReference type="InterPro" id="IPR017961">
    <property type="entry name" value="DNA_pol_Y-fam_little_finger"/>
</dbReference>
<comment type="caution">
    <text evidence="15">The sequence shown here is derived from an EMBL/GenBank/DDBJ whole genome shotgun (WGS) entry which is preliminary data.</text>
</comment>
<feature type="site" description="Substrate discrimination" evidence="13">
    <location>
        <position position="17"/>
    </location>
</feature>
<dbReference type="PANTHER" id="PTHR11076">
    <property type="entry name" value="DNA REPAIR POLYMERASE UMUC / TRANSFERASE FAMILY MEMBER"/>
    <property type="match status" value="1"/>
</dbReference>
<evidence type="ECO:0000256" key="2">
    <source>
        <dbReference type="ARBA" id="ARBA00010945"/>
    </source>
</evidence>
<dbReference type="Gene3D" id="3.40.1170.60">
    <property type="match status" value="1"/>
</dbReference>
<dbReference type="Gene3D" id="1.10.150.20">
    <property type="entry name" value="5' to 3' exonuclease, C-terminal subdomain"/>
    <property type="match status" value="1"/>
</dbReference>
<dbReference type="Gene3D" id="3.30.1490.100">
    <property type="entry name" value="DNA polymerase, Y-family, little finger domain"/>
    <property type="match status" value="1"/>
</dbReference>
<comment type="function">
    <text evidence="13">Poorly processive, error-prone DNA polymerase involved in untargeted mutagenesis. Copies undamaged DNA at stalled replication forks, which arise in vivo from mismatched or misaligned primer ends. These misaligned primers can be extended by PolIV. Exhibits no 3'-5' exonuclease (proofreading) activity. May be involved in translesional synthesis, in conjunction with the beta clamp from PolIII.</text>
</comment>
<keyword evidence="16" id="KW-1185">Reference proteome</keyword>
<accession>A0ABN7RM38</accession>
<dbReference type="InterPro" id="IPR043502">
    <property type="entry name" value="DNA/RNA_pol_sf"/>
</dbReference>
<dbReference type="Gene3D" id="3.30.70.270">
    <property type="match status" value="1"/>
</dbReference>
<dbReference type="InterPro" id="IPR001126">
    <property type="entry name" value="UmuC"/>
</dbReference>
<evidence type="ECO:0000256" key="10">
    <source>
        <dbReference type="ARBA" id="ARBA00023125"/>
    </source>
</evidence>
<evidence type="ECO:0000313" key="16">
    <source>
        <dbReference type="Proteomes" id="UP000681526"/>
    </source>
</evidence>